<evidence type="ECO:0000256" key="1">
    <source>
        <dbReference type="SAM" id="MobiDB-lite"/>
    </source>
</evidence>
<dbReference type="EMBL" id="PPCV01000001">
    <property type="protein sequence ID" value="RXW33206.1"/>
    <property type="molecule type" value="Genomic_DNA"/>
</dbReference>
<keyword evidence="3" id="KW-1185">Reference proteome</keyword>
<organism evidence="2 3">
    <name type="scientific">Propioniciclava flava</name>
    <dbReference type="NCBI Taxonomy" id="2072026"/>
    <lineage>
        <taxon>Bacteria</taxon>
        <taxon>Bacillati</taxon>
        <taxon>Actinomycetota</taxon>
        <taxon>Actinomycetes</taxon>
        <taxon>Propionibacteriales</taxon>
        <taxon>Propionibacteriaceae</taxon>
        <taxon>Propioniciclava</taxon>
    </lineage>
</organism>
<dbReference type="Gene3D" id="1.25.40.10">
    <property type="entry name" value="Tetratricopeptide repeat domain"/>
    <property type="match status" value="1"/>
</dbReference>
<dbReference type="OrthoDB" id="3215237at2"/>
<dbReference type="Proteomes" id="UP000290624">
    <property type="component" value="Unassembled WGS sequence"/>
</dbReference>
<feature type="compositionally biased region" description="Acidic residues" evidence="1">
    <location>
        <begin position="224"/>
        <end position="254"/>
    </location>
</feature>
<reference evidence="2 3" key="1">
    <citation type="submission" date="2018-01" db="EMBL/GenBank/DDBJ databases">
        <title>Lactibacter flavus gen. nov., sp. nov., a novel bacterium of the family Propionibacteriaceae isolated from raw milk and dairy products.</title>
        <authorList>
            <person name="Wenning M."/>
            <person name="Breitenwieser F."/>
            <person name="Huptas C."/>
            <person name="von Neubeck M."/>
            <person name="Busse H.-J."/>
            <person name="Scherer S."/>
        </authorList>
    </citation>
    <scope>NUCLEOTIDE SEQUENCE [LARGE SCALE GENOMIC DNA]</scope>
    <source>
        <strain evidence="2 3">VG341</strain>
    </source>
</reference>
<proteinExistence type="predicted"/>
<gene>
    <name evidence="2" type="ORF">C1706_00010</name>
</gene>
<feature type="region of interest" description="Disordered" evidence="1">
    <location>
        <begin position="224"/>
        <end position="297"/>
    </location>
</feature>
<accession>A0A4Q2EKC4</accession>
<protein>
    <recommendedName>
        <fullName evidence="4">Tetratricopeptide repeat protein</fullName>
    </recommendedName>
</protein>
<name>A0A4Q2EKC4_9ACTN</name>
<dbReference type="InterPro" id="IPR011990">
    <property type="entry name" value="TPR-like_helical_dom_sf"/>
</dbReference>
<evidence type="ECO:0000313" key="2">
    <source>
        <dbReference type="EMBL" id="RXW33206.1"/>
    </source>
</evidence>
<comment type="caution">
    <text evidence="2">The sequence shown here is derived from an EMBL/GenBank/DDBJ whole genome shotgun (WGS) entry which is preliminary data.</text>
</comment>
<dbReference type="AlphaFoldDB" id="A0A4Q2EKC4"/>
<evidence type="ECO:0000313" key="3">
    <source>
        <dbReference type="Proteomes" id="UP000290624"/>
    </source>
</evidence>
<dbReference type="SUPFAM" id="SSF48452">
    <property type="entry name" value="TPR-like"/>
    <property type="match status" value="1"/>
</dbReference>
<sequence length="297" mass="32016">MDLRDLPRGVRAELRGLSPEIAQIVGAHLLKAGELIDSDPQLAYAHAEAARRRAARLSVTREATAEAAYAAGEYQVALAELRALRRMNGGNEFLAVMADCERALGHPDKALKLIKEGLAAQPEFRQRVELRLVEAGARLDLGQEAEALRLLKHEIEASAGKGSRGARATLRYGYADLLEHTGDADGAERWFSAAAALDEEGITDAADRVSKLQGLVLDVDEEALLGEDSEPLGMDEEEQSSTDPEGEPDELEEDIPTREVEAALEDAADVQALADADDEDPLDPQEASDGAEEEHHA</sequence>
<evidence type="ECO:0008006" key="4">
    <source>
        <dbReference type="Google" id="ProtNLM"/>
    </source>
</evidence>